<dbReference type="EMBL" id="LNZA01000001">
    <property type="protein sequence ID" value="KTD73990.1"/>
    <property type="molecule type" value="Genomic_DNA"/>
</dbReference>
<dbReference type="PATRIC" id="fig|40335.7.peg.1952"/>
<comment type="caution">
    <text evidence="2">The sequence shown here is derived from an EMBL/GenBank/DDBJ whole genome shotgun (WGS) entry which is preliminary data.</text>
</comment>
<evidence type="ECO:0000313" key="3">
    <source>
        <dbReference type="Proteomes" id="UP000054693"/>
    </source>
</evidence>
<gene>
    <name evidence="2" type="ORF">Ltuc_1837</name>
</gene>
<accession>A0A0W0ZY46</accession>
<name>A0A0W0ZY46_9GAMM</name>
<keyword evidence="1" id="KW-0812">Transmembrane</keyword>
<organism evidence="2 3">
    <name type="scientific">Legionella tucsonensis</name>
    <dbReference type="NCBI Taxonomy" id="40335"/>
    <lineage>
        <taxon>Bacteria</taxon>
        <taxon>Pseudomonadati</taxon>
        <taxon>Pseudomonadota</taxon>
        <taxon>Gammaproteobacteria</taxon>
        <taxon>Legionellales</taxon>
        <taxon>Legionellaceae</taxon>
        <taxon>Legionella</taxon>
    </lineage>
</organism>
<dbReference type="Proteomes" id="UP000054693">
    <property type="component" value="Unassembled WGS sequence"/>
</dbReference>
<evidence type="ECO:0000313" key="2">
    <source>
        <dbReference type="EMBL" id="KTD73990.1"/>
    </source>
</evidence>
<reference evidence="2 3" key="1">
    <citation type="submission" date="2015-11" db="EMBL/GenBank/DDBJ databases">
        <title>Genomic analysis of 38 Legionella species identifies large and diverse effector repertoires.</title>
        <authorList>
            <person name="Burstein D."/>
            <person name="Amaro F."/>
            <person name="Zusman T."/>
            <person name="Lifshitz Z."/>
            <person name="Cohen O."/>
            <person name="Gilbert J.A."/>
            <person name="Pupko T."/>
            <person name="Shuman H.A."/>
            <person name="Segal G."/>
        </authorList>
    </citation>
    <scope>NUCLEOTIDE SEQUENCE [LARGE SCALE GENOMIC DNA]</scope>
    <source>
        <strain evidence="2 3">ATCC 49180</strain>
    </source>
</reference>
<keyword evidence="1" id="KW-0472">Membrane</keyword>
<feature type="transmembrane region" description="Helical" evidence="1">
    <location>
        <begin position="99"/>
        <end position="117"/>
    </location>
</feature>
<dbReference type="AlphaFoldDB" id="A0A0W0ZY46"/>
<sequence>MTKKLNMAFLEYVLEHQNNKDNYLNRFFVLKHRMEIEQSFAKKKIERARNELEKAGLIINLGSGIIHITDEGKQFFHENSQIKLYTLLERFTFRFNKKWIAILSIVTLIISLCGLFFNKNDSMITIIQNIAVKFKSEVTTQQVVLIDKS</sequence>
<proteinExistence type="predicted"/>
<protein>
    <submittedName>
        <fullName evidence="2">Uncharacterized protein</fullName>
    </submittedName>
</protein>
<keyword evidence="1" id="KW-1133">Transmembrane helix</keyword>
<dbReference type="RefSeq" id="WP_058520978.1">
    <property type="nucleotide sequence ID" value="NZ_CAAAIP010000007.1"/>
</dbReference>
<evidence type="ECO:0000256" key="1">
    <source>
        <dbReference type="SAM" id="Phobius"/>
    </source>
</evidence>
<keyword evidence="3" id="KW-1185">Reference proteome</keyword>